<dbReference type="SUPFAM" id="SSF53474">
    <property type="entry name" value="alpha/beta-Hydrolases"/>
    <property type="match status" value="1"/>
</dbReference>
<feature type="domain" description="Fungal lipase-type" evidence="6">
    <location>
        <begin position="4"/>
        <end position="97"/>
    </location>
</feature>
<dbReference type="OrthoDB" id="438440at2759"/>
<dbReference type="GO" id="GO:0016042">
    <property type="term" value="P:lipid catabolic process"/>
    <property type="evidence" value="ECO:0007669"/>
    <property type="project" value="UniProtKB-UniRule"/>
</dbReference>
<dbReference type="EC" id="3.1.1.-" evidence="5"/>
<dbReference type="InParanoid" id="D8R4M5"/>
<evidence type="ECO:0000313" key="8">
    <source>
        <dbReference type="Proteomes" id="UP000001514"/>
    </source>
</evidence>
<comment type="similarity">
    <text evidence="1 5">Belongs to the AB hydrolase superfamily. Lipase family.</text>
</comment>
<organism evidence="8">
    <name type="scientific">Selaginella moellendorffii</name>
    <name type="common">Spikemoss</name>
    <dbReference type="NCBI Taxonomy" id="88036"/>
    <lineage>
        <taxon>Eukaryota</taxon>
        <taxon>Viridiplantae</taxon>
        <taxon>Streptophyta</taxon>
        <taxon>Embryophyta</taxon>
        <taxon>Tracheophyta</taxon>
        <taxon>Lycopodiopsida</taxon>
        <taxon>Selaginellales</taxon>
        <taxon>Selaginellaceae</taxon>
        <taxon>Selaginella</taxon>
    </lineage>
</organism>
<evidence type="ECO:0000256" key="1">
    <source>
        <dbReference type="ARBA" id="ARBA00010701"/>
    </source>
</evidence>
<dbReference type="InterPro" id="IPR029058">
    <property type="entry name" value="AB_hydrolase_fold"/>
</dbReference>
<evidence type="ECO:0000256" key="5">
    <source>
        <dbReference type="RuleBase" id="RU367093"/>
    </source>
</evidence>
<keyword evidence="2 5" id="KW-0378">Hydrolase</keyword>
<dbReference type="Gene3D" id="3.40.50.1820">
    <property type="entry name" value="alpha/beta hydrolase"/>
    <property type="match status" value="1"/>
</dbReference>
<dbReference type="PANTHER" id="PTHR31828">
    <property type="entry name" value="PHOSPHOLIPASE A1-IIGAMMA"/>
    <property type="match status" value="1"/>
</dbReference>
<protein>
    <recommendedName>
        <fullName evidence="5">Phospholipase A1</fullName>
        <ecNumber evidence="5">3.1.1.-</ecNumber>
    </recommendedName>
</protein>
<dbReference type="HOGENOM" id="CLU_074994_0_0_1"/>
<dbReference type="CDD" id="cd00519">
    <property type="entry name" value="Lipase_3"/>
    <property type="match status" value="1"/>
</dbReference>
<dbReference type="Gramene" id="EFJ33498">
    <property type="protein sequence ID" value="EFJ33498"/>
    <property type="gene ID" value="SELMODRAFT_84841"/>
</dbReference>
<dbReference type="Pfam" id="PF01764">
    <property type="entry name" value="Lipase_3"/>
    <property type="match status" value="1"/>
</dbReference>
<dbReference type="AlphaFoldDB" id="D8R4M5"/>
<dbReference type="EMBL" id="GL377571">
    <property type="protein sequence ID" value="EFJ33498.1"/>
    <property type="molecule type" value="Genomic_DNA"/>
</dbReference>
<evidence type="ECO:0000256" key="2">
    <source>
        <dbReference type="ARBA" id="ARBA00022801"/>
    </source>
</evidence>
<dbReference type="PANTHER" id="PTHR31828:SF1">
    <property type="entry name" value="PHOSPHOLIPASE A1-IIGAMMA"/>
    <property type="match status" value="1"/>
</dbReference>
<comment type="function">
    <text evidence="5">Acylhydrolase that catalyzes the hydrolysis of phospholipids at the sn-1 position.</text>
</comment>
<sequence length="201" mass="22601">MEAVCKLIDLYKDDELSITVTGHSLGAAIATVCAYDIANEKKNRNPLSGATIPVTAFPFASPRVGNLEFRAAVKNVEGLRILRIGNLPDVVTLVPPILWGYVHTDDELSLNTPDSPHLSFPTLALGQFHDLQVYFHLIDYKFDPALKHHQLELVNKFSNALRNPTVPDSWWVVENNDVIRDENGKWVFKSYKVTADEEQFN</sequence>
<gene>
    <name evidence="7" type="ORF">SELMODRAFT_84841</name>
</gene>
<evidence type="ECO:0000259" key="6">
    <source>
        <dbReference type="Pfam" id="PF01764"/>
    </source>
</evidence>
<reference evidence="7 8" key="1">
    <citation type="journal article" date="2011" name="Science">
        <title>The Selaginella genome identifies genetic changes associated with the evolution of vascular plants.</title>
        <authorList>
            <person name="Banks J.A."/>
            <person name="Nishiyama T."/>
            <person name="Hasebe M."/>
            <person name="Bowman J.L."/>
            <person name="Gribskov M."/>
            <person name="dePamphilis C."/>
            <person name="Albert V.A."/>
            <person name="Aono N."/>
            <person name="Aoyama T."/>
            <person name="Ambrose B.A."/>
            <person name="Ashton N.W."/>
            <person name="Axtell M.J."/>
            <person name="Barker E."/>
            <person name="Barker M.S."/>
            <person name="Bennetzen J.L."/>
            <person name="Bonawitz N.D."/>
            <person name="Chapple C."/>
            <person name="Cheng C."/>
            <person name="Correa L.G."/>
            <person name="Dacre M."/>
            <person name="DeBarry J."/>
            <person name="Dreyer I."/>
            <person name="Elias M."/>
            <person name="Engstrom E.M."/>
            <person name="Estelle M."/>
            <person name="Feng L."/>
            <person name="Finet C."/>
            <person name="Floyd S.K."/>
            <person name="Frommer W.B."/>
            <person name="Fujita T."/>
            <person name="Gramzow L."/>
            <person name="Gutensohn M."/>
            <person name="Harholt J."/>
            <person name="Hattori M."/>
            <person name="Heyl A."/>
            <person name="Hirai T."/>
            <person name="Hiwatashi Y."/>
            <person name="Ishikawa M."/>
            <person name="Iwata M."/>
            <person name="Karol K.G."/>
            <person name="Koehler B."/>
            <person name="Kolukisaoglu U."/>
            <person name="Kubo M."/>
            <person name="Kurata T."/>
            <person name="Lalonde S."/>
            <person name="Li K."/>
            <person name="Li Y."/>
            <person name="Litt A."/>
            <person name="Lyons E."/>
            <person name="Manning G."/>
            <person name="Maruyama T."/>
            <person name="Michael T.P."/>
            <person name="Mikami K."/>
            <person name="Miyazaki S."/>
            <person name="Morinaga S."/>
            <person name="Murata T."/>
            <person name="Mueller-Roeber B."/>
            <person name="Nelson D.R."/>
            <person name="Obara M."/>
            <person name="Oguri Y."/>
            <person name="Olmstead R.G."/>
            <person name="Onodera N."/>
            <person name="Petersen B.L."/>
            <person name="Pils B."/>
            <person name="Prigge M."/>
            <person name="Rensing S.A."/>
            <person name="Riano-Pachon D.M."/>
            <person name="Roberts A.W."/>
            <person name="Sato Y."/>
            <person name="Scheller H.V."/>
            <person name="Schulz B."/>
            <person name="Schulz C."/>
            <person name="Shakirov E.V."/>
            <person name="Shibagaki N."/>
            <person name="Shinohara N."/>
            <person name="Shippen D.E."/>
            <person name="Soerensen I."/>
            <person name="Sotooka R."/>
            <person name="Sugimoto N."/>
            <person name="Sugita M."/>
            <person name="Sumikawa N."/>
            <person name="Tanurdzic M."/>
            <person name="Theissen G."/>
            <person name="Ulvskov P."/>
            <person name="Wakazuki S."/>
            <person name="Weng J.K."/>
            <person name="Willats W.W."/>
            <person name="Wipf D."/>
            <person name="Wolf P.G."/>
            <person name="Yang L."/>
            <person name="Zimmer A.D."/>
            <person name="Zhu Q."/>
            <person name="Mitros T."/>
            <person name="Hellsten U."/>
            <person name="Loque D."/>
            <person name="Otillar R."/>
            <person name="Salamov A."/>
            <person name="Schmutz J."/>
            <person name="Shapiro H."/>
            <person name="Lindquist E."/>
            <person name="Lucas S."/>
            <person name="Rokhsar D."/>
            <person name="Grigoriev I.V."/>
        </authorList>
    </citation>
    <scope>NUCLEOTIDE SEQUENCE [LARGE SCALE GENOMIC DNA]</scope>
</reference>
<proteinExistence type="inferred from homology"/>
<accession>D8R4M5</accession>
<dbReference type="KEGG" id="smo:SELMODRAFT_84841"/>
<dbReference type="InterPro" id="IPR033556">
    <property type="entry name" value="PLA"/>
</dbReference>
<evidence type="ECO:0000313" key="7">
    <source>
        <dbReference type="EMBL" id="EFJ33498.1"/>
    </source>
</evidence>
<evidence type="ECO:0000256" key="3">
    <source>
        <dbReference type="ARBA" id="ARBA00022963"/>
    </source>
</evidence>
<dbReference type="Proteomes" id="UP000001514">
    <property type="component" value="Unassembled WGS sequence"/>
</dbReference>
<dbReference type="eggNOG" id="KOG4569">
    <property type="taxonomic scope" value="Eukaryota"/>
</dbReference>
<dbReference type="OMA" id="GMELDEX"/>
<evidence type="ECO:0000256" key="4">
    <source>
        <dbReference type="ARBA" id="ARBA00023098"/>
    </source>
</evidence>
<keyword evidence="3 5" id="KW-0442">Lipid degradation</keyword>
<dbReference type="GO" id="GO:0008970">
    <property type="term" value="F:phospholipase A1 activity"/>
    <property type="evidence" value="ECO:0007669"/>
    <property type="project" value="UniProtKB-UniRule"/>
</dbReference>
<keyword evidence="4 5" id="KW-0443">Lipid metabolism</keyword>
<dbReference type="InterPro" id="IPR002921">
    <property type="entry name" value="Fungal_lipase-type"/>
</dbReference>
<name>D8R4M5_SELML</name>
<keyword evidence="8" id="KW-1185">Reference proteome</keyword>